<proteinExistence type="predicted"/>
<keyword evidence="3" id="KW-1185">Reference proteome</keyword>
<keyword evidence="1" id="KW-0472">Membrane</keyword>
<evidence type="ECO:0000313" key="3">
    <source>
        <dbReference type="Proteomes" id="UP001208570"/>
    </source>
</evidence>
<name>A0AAD9IRW5_9ANNE</name>
<keyword evidence="1" id="KW-1133">Transmembrane helix</keyword>
<organism evidence="2 3">
    <name type="scientific">Paralvinella palmiformis</name>
    <dbReference type="NCBI Taxonomy" id="53620"/>
    <lineage>
        <taxon>Eukaryota</taxon>
        <taxon>Metazoa</taxon>
        <taxon>Spiralia</taxon>
        <taxon>Lophotrochozoa</taxon>
        <taxon>Annelida</taxon>
        <taxon>Polychaeta</taxon>
        <taxon>Sedentaria</taxon>
        <taxon>Canalipalpata</taxon>
        <taxon>Terebellida</taxon>
        <taxon>Terebelliformia</taxon>
        <taxon>Alvinellidae</taxon>
        <taxon>Paralvinella</taxon>
    </lineage>
</organism>
<keyword evidence="1" id="KW-0812">Transmembrane</keyword>
<gene>
    <name evidence="2" type="ORF">LSH36_1802g00000</name>
</gene>
<feature type="transmembrane region" description="Helical" evidence="1">
    <location>
        <begin position="73"/>
        <end position="94"/>
    </location>
</feature>
<dbReference type="AlphaFoldDB" id="A0AAD9IRW5"/>
<evidence type="ECO:0000256" key="1">
    <source>
        <dbReference type="SAM" id="Phobius"/>
    </source>
</evidence>
<sequence>MQLAIRRKAILSLFGVYLPHFNGCTDQIELHSDTLYVLHSMIDVMDPSSMLIVDEMNMALPPKSILSSRPGSITLKCNILLFLLLLSTAITITLDIESNILLLRLHFSLLHDYYYYNFAYAIIIIIISSSSSSSSSSRVVVVLLVMVMIELVVLYVTGSLSS</sequence>
<feature type="transmembrane region" description="Helical" evidence="1">
    <location>
        <begin position="114"/>
        <end position="132"/>
    </location>
</feature>
<protein>
    <submittedName>
        <fullName evidence="2">Uncharacterized protein</fullName>
    </submittedName>
</protein>
<comment type="caution">
    <text evidence="2">The sequence shown here is derived from an EMBL/GenBank/DDBJ whole genome shotgun (WGS) entry which is preliminary data.</text>
</comment>
<evidence type="ECO:0000313" key="2">
    <source>
        <dbReference type="EMBL" id="KAK2139413.1"/>
    </source>
</evidence>
<feature type="transmembrane region" description="Helical" evidence="1">
    <location>
        <begin position="139"/>
        <end position="158"/>
    </location>
</feature>
<dbReference type="EMBL" id="JAODUP010001799">
    <property type="protein sequence ID" value="KAK2139413.1"/>
    <property type="molecule type" value="Genomic_DNA"/>
</dbReference>
<dbReference type="Proteomes" id="UP001208570">
    <property type="component" value="Unassembled WGS sequence"/>
</dbReference>
<accession>A0AAD9IRW5</accession>
<reference evidence="2" key="1">
    <citation type="journal article" date="2023" name="Mol. Biol. Evol.">
        <title>Third-Generation Sequencing Reveals the Adaptive Role of the Epigenome in Three Deep-Sea Polychaetes.</title>
        <authorList>
            <person name="Perez M."/>
            <person name="Aroh O."/>
            <person name="Sun Y."/>
            <person name="Lan Y."/>
            <person name="Juniper S.K."/>
            <person name="Young C.R."/>
            <person name="Angers B."/>
            <person name="Qian P.Y."/>
        </authorList>
    </citation>
    <scope>NUCLEOTIDE SEQUENCE</scope>
    <source>
        <strain evidence="2">P08H-3</strain>
    </source>
</reference>